<evidence type="ECO:0000313" key="1">
    <source>
        <dbReference type="EMBL" id="TKJ40628.1"/>
    </source>
</evidence>
<protein>
    <recommendedName>
        <fullName evidence="3">DUF4242 domain-containing protein</fullName>
    </recommendedName>
</protein>
<accession>A0A532V0C9</accession>
<sequence>MERAYVDKESGKVACCWIADSRQQVTELFNKAGVAVDSIAQVDEALEGDFI</sequence>
<gene>
    <name evidence="1" type="ORF">CEE37_06595</name>
</gene>
<evidence type="ECO:0000313" key="2">
    <source>
        <dbReference type="Proteomes" id="UP000319619"/>
    </source>
</evidence>
<dbReference type="Pfam" id="PF14026">
    <property type="entry name" value="SCO4226-like"/>
    <property type="match status" value="1"/>
</dbReference>
<dbReference type="Gene3D" id="3.30.70.3090">
    <property type="entry name" value="ORF SCO4226, nickel-binding ferredoxin-like monomer"/>
    <property type="match status" value="1"/>
</dbReference>
<dbReference type="EMBL" id="NJBN01000004">
    <property type="protein sequence ID" value="TKJ40628.1"/>
    <property type="molecule type" value="Genomic_DNA"/>
</dbReference>
<comment type="caution">
    <text evidence="1">The sequence shown here is derived from an EMBL/GenBank/DDBJ whole genome shotgun (WGS) entry which is preliminary data.</text>
</comment>
<proteinExistence type="predicted"/>
<dbReference type="AlphaFoldDB" id="A0A532V0C9"/>
<dbReference type="InterPro" id="IPR025336">
    <property type="entry name" value="SCO4226-like"/>
</dbReference>
<organism evidence="1 2">
    <name type="scientific">candidate division LCP-89 bacterium B3_LCP</name>
    <dbReference type="NCBI Taxonomy" id="2012998"/>
    <lineage>
        <taxon>Bacteria</taxon>
        <taxon>Pseudomonadati</taxon>
        <taxon>Bacteria division LCP-89</taxon>
    </lineage>
</organism>
<evidence type="ECO:0008006" key="3">
    <source>
        <dbReference type="Google" id="ProtNLM"/>
    </source>
</evidence>
<dbReference type="Proteomes" id="UP000319619">
    <property type="component" value="Unassembled WGS sequence"/>
</dbReference>
<dbReference type="InterPro" id="IPR042557">
    <property type="entry name" value="SCO4226"/>
</dbReference>
<reference evidence="1 2" key="1">
    <citation type="submission" date="2017-06" db="EMBL/GenBank/DDBJ databases">
        <title>Novel microbial phyla capable of carbon fixation and sulfur reduction in deep-sea sediments.</title>
        <authorList>
            <person name="Huang J."/>
            <person name="Baker B."/>
            <person name="Wang Y."/>
        </authorList>
    </citation>
    <scope>NUCLEOTIDE SEQUENCE [LARGE SCALE GENOMIC DNA]</scope>
    <source>
        <strain evidence="1">B3_LCP</strain>
    </source>
</reference>
<name>A0A532V0C9_UNCL8</name>